<organism evidence="1">
    <name type="scientific">marine sediment metagenome</name>
    <dbReference type="NCBI Taxonomy" id="412755"/>
    <lineage>
        <taxon>unclassified sequences</taxon>
        <taxon>metagenomes</taxon>
        <taxon>ecological metagenomes</taxon>
    </lineage>
</organism>
<evidence type="ECO:0000313" key="1">
    <source>
        <dbReference type="EMBL" id="KKN03526.1"/>
    </source>
</evidence>
<dbReference type="EMBL" id="LAZR01005023">
    <property type="protein sequence ID" value="KKN03526.1"/>
    <property type="molecule type" value="Genomic_DNA"/>
</dbReference>
<name>A0A0F9PR35_9ZZZZ</name>
<comment type="caution">
    <text evidence="1">The sequence shown here is derived from an EMBL/GenBank/DDBJ whole genome shotgun (WGS) entry which is preliminary data.</text>
</comment>
<accession>A0A0F9PR35</accession>
<dbReference type="AlphaFoldDB" id="A0A0F9PR35"/>
<protein>
    <submittedName>
        <fullName evidence="1">Uncharacterized protein</fullName>
    </submittedName>
</protein>
<sequence length="85" mass="10106">MKPNYGKILRRYTVAKATEEQHNAVIRLIRWMIDAETKEDFLLYVDAVDANEVFTIEFIKILVRVDPKDPIHRKAIKLNVLRRRV</sequence>
<reference evidence="1" key="1">
    <citation type="journal article" date="2015" name="Nature">
        <title>Complex archaea that bridge the gap between prokaryotes and eukaryotes.</title>
        <authorList>
            <person name="Spang A."/>
            <person name="Saw J.H."/>
            <person name="Jorgensen S.L."/>
            <person name="Zaremba-Niedzwiedzka K."/>
            <person name="Martijn J."/>
            <person name="Lind A.E."/>
            <person name="van Eijk R."/>
            <person name="Schleper C."/>
            <person name="Guy L."/>
            <person name="Ettema T.J."/>
        </authorList>
    </citation>
    <scope>NUCLEOTIDE SEQUENCE</scope>
</reference>
<proteinExistence type="predicted"/>
<gene>
    <name evidence="1" type="ORF">LCGC14_1106670</name>
</gene>